<dbReference type="PANTHER" id="PTHR23502:SF74">
    <property type="entry name" value="MAJOR FACILITATOR SUPERFAMILY (MFS) PROFILE DOMAIN-CONTAINING PROTEIN"/>
    <property type="match status" value="1"/>
</dbReference>
<evidence type="ECO:0000256" key="4">
    <source>
        <dbReference type="ARBA" id="ARBA00023136"/>
    </source>
</evidence>
<dbReference type="AlphaFoldDB" id="A0AA35QC02"/>
<feature type="region of interest" description="Disordered" evidence="5">
    <location>
        <begin position="1"/>
        <end position="25"/>
    </location>
</feature>
<organism evidence="7 8">
    <name type="scientific">Clonostachys chloroleuca</name>
    <dbReference type="NCBI Taxonomy" id="1926264"/>
    <lineage>
        <taxon>Eukaryota</taxon>
        <taxon>Fungi</taxon>
        <taxon>Dikarya</taxon>
        <taxon>Ascomycota</taxon>
        <taxon>Pezizomycotina</taxon>
        <taxon>Sordariomycetes</taxon>
        <taxon>Hypocreomycetidae</taxon>
        <taxon>Hypocreales</taxon>
        <taxon>Bionectriaceae</taxon>
        <taxon>Clonostachys</taxon>
    </lineage>
</organism>
<dbReference type="GO" id="GO:0005886">
    <property type="term" value="C:plasma membrane"/>
    <property type="evidence" value="ECO:0007669"/>
    <property type="project" value="TreeGrafter"/>
</dbReference>
<feature type="transmembrane region" description="Helical" evidence="6">
    <location>
        <begin position="97"/>
        <end position="116"/>
    </location>
</feature>
<dbReference type="InterPro" id="IPR036259">
    <property type="entry name" value="MFS_trans_sf"/>
</dbReference>
<evidence type="ECO:0000256" key="2">
    <source>
        <dbReference type="ARBA" id="ARBA00022692"/>
    </source>
</evidence>
<gene>
    <name evidence="7" type="ORF">CCHLO57077_00009498</name>
</gene>
<keyword evidence="3 6" id="KW-1133">Transmembrane helix</keyword>
<evidence type="ECO:0000256" key="1">
    <source>
        <dbReference type="ARBA" id="ARBA00004141"/>
    </source>
</evidence>
<sequence>TWRIKTQRARGQSPSQDENRDPRTPVGVFANQSSVDEPCTGTIIRWKQGDPENPYNFSKTKKSAILVSAMCLLVNSTMGSSLLSNSIPYIVHEWNEQATLLISVYLIGYVFGPIICELPFTHLYLTLPCFPLLVVGGPLSEHIGRRNITITTFALFLI</sequence>
<dbReference type="GO" id="GO:0022857">
    <property type="term" value="F:transmembrane transporter activity"/>
    <property type="evidence" value="ECO:0007669"/>
    <property type="project" value="InterPro"/>
</dbReference>
<keyword evidence="4 6" id="KW-0472">Membrane</keyword>
<evidence type="ECO:0000256" key="6">
    <source>
        <dbReference type="SAM" id="Phobius"/>
    </source>
</evidence>
<accession>A0AA35QC02</accession>
<reference evidence="7" key="1">
    <citation type="submission" date="2023-01" db="EMBL/GenBank/DDBJ databases">
        <authorList>
            <person name="Piombo E."/>
        </authorList>
    </citation>
    <scope>NUCLEOTIDE SEQUENCE</scope>
</reference>
<feature type="non-terminal residue" evidence="7">
    <location>
        <position position="1"/>
    </location>
</feature>
<feature type="non-terminal residue" evidence="7">
    <location>
        <position position="158"/>
    </location>
</feature>
<dbReference type="PANTHER" id="PTHR23502">
    <property type="entry name" value="MAJOR FACILITATOR SUPERFAMILY"/>
    <property type="match status" value="1"/>
</dbReference>
<dbReference type="Gene3D" id="1.20.1250.20">
    <property type="entry name" value="MFS general substrate transporter like domains"/>
    <property type="match status" value="1"/>
</dbReference>
<proteinExistence type="predicted"/>
<dbReference type="InterPro" id="IPR005829">
    <property type="entry name" value="Sugar_transporter_CS"/>
</dbReference>
<evidence type="ECO:0000313" key="7">
    <source>
        <dbReference type="EMBL" id="CAI6099242.1"/>
    </source>
</evidence>
<name>A0AA35QC02_9HYPO</name>
<protein>
    <recommendedName>
        <fullName evidence="9">Major facilitator superfamily (MFS) profile domain-containing protein</fullName>
    </recommendedName>
</protein>
<evidence type="ECO:0000313" key="8">
    <source>
        <dbReference type="Proteomes" id="UP001160390"/>
    </source>
</evidence>
<evidence type="ECO:0000256" key="5">
    <source>
        <dbReference type="SAM" id="MobiDB-lite"/>
    </source>
</evidence>
<keyword evidence="8" id="KW-1185">Reference proteome</keyword>
<evidence type="ECO:0000256" key="3">
    <source>
        <dbReference type="ARBA" id="ARBA00022989"/>
    </source>
</evidence>
<comment type="subcellular location">
    <subcellularLocation>
        <location evidence="1">Membrane</location>
        <topology evidence="1">Multi-pass membrane protein</topology>
    </subcellularLocation>
</comment>
<comment type="caution">
    <text evidence="7">The sequence shown here is derived from an EMBL/GenBank/DDBJ whole genome shotgun (WGS) entry which is preliminary data.</text>
</comment>
<feature type="transmembrane region" description="Helical" evidence="6">
    <location>
        <begin position="64"/>
        <end position="91"/>
    </location>
</feature>
<dbReference type="EMBL" id="CABFNP030001316">
    <property type="protein sequence ID" value="CAI6099242.1"/>
    <property type="molecule type" value="Genomic_DNA"/>
</dbReference>
<dbReference type="PROSITE" id="PS00216">
    <property type="entry name" value="SUGAR_TRANSPORT_1"/>
    <property type="match status" value="1"/>
</dbReference>
<dbReference type="Proteomes" id="UP001160390">
    <property type="component" value="Unassembled WGS sequence"/>
</dbReference>
<dbReference type="SUPFAM" id="SSF103473">
    <property type="entry name" value="MFS general substrate transporter"/>
    <property type="match status" value="1"/>
</dbReference>
<evidence type="ECO:0008006" key="9">
    <source>
        <dbReference type="Google" id="ProtNLM"/>
    </source>
</evidence>
<keyword evidence="2 6" id="KW-0812">Transmembrane</keyword>